<evidence type="ECO:0000256" key="3">
    <source>
        <dbReference type="ARBA" id="ARBA00022806"/>
    </source>
</evidence>
<organism evidence="7 8">
    <name type="scientific">Fusarium sporotrichioides</name>
    <dbReference type="NCBI Taxonomy" id="5514"/>
    <lineage>
        <taxon>Eukaryota</taxon>
        <taxon>Fungi</taxon>
        <taxon>Dikarya</taxon>
        <taxon>Ascomycota</taxon>
        <taxon>Pezizomycotina</taxon>
        <taxon>Sordariomycetes</taxon>
        <taxon>Hypocreomycetidae</taxon>
        <taxon>Hypocreales</taxon>
        <taxon>Nectriaceae</taxon>
        <taxon>Fusarium</taxon>
    </lineage>
</organism>
<dbReference type="STRING" id="5514.A0A395RH72"/>
<evidence type="ECO:0000259" key="6">
    <source>
        <dbReference type="Pfam" id="PF13087"/>
    </source>
</evidence>
<dbReference type="EMBL" id="PXOF01000220">
    <property type="protein sequence ID" value="RGP59373.1"/>
    <property type="molecule type" value="Genomic_DNA"/>
</dbReference>
<dbReference type="InterPro" id="IPR027417">
    <property type="entry name" value="P-loop_NTPase"/>
</dbReference>
<dbReference type="SUPFAM" id="SSF52540">
    <property type="entry name" value="P-loop containing nucleoside triphosphate hydrolases"/>
    <property type="match status" value="1"/>
</dbReference>
<feature type="compositionally biased region" description="Basic and acidic residues" evidence="5">
    <location>
        <begin position="12"/>
        <end position="25"/>
    </location>
</feature>
<keyword evidence="3" id="KW-0347">Helicase</keyword>
<dbReference type="Pfam" id="PF13087">
    <property type="entry name" value="AAA_12"/>
    <property type="match status" value="1"/>
</dbReference>
<dbReference type="AlphaFoldDB" id="A0A395RH72"/>
<feature type="region of interest" description="Disordered" evidence="5">
    <location>
        <begin position="1"/>
        <end position="40"/>
    </location>
</feature>
<sequence length="1150" mass="128961">MSDPPEWNGDTQARDKVQDVGRDSDTIGQPGGPQNNFEESSESDWVQALLDIEDSILPGFSNETVQRVGLGPHKGLHIRVKLEMGLYVKPAIKIQFQIRHGHKTHLFAIVIIPLHMVVGKPHIADAQTTDKASLHTLLAHQQMDMSDLQSSTTVADPFPSIICDEEQLPALSIAKVTETVRTLRMDVSREDVIISEPPLFQQERDNHPQALREIADAVLGRLELPPRAIFRLWFDPKSAFTDYWWQALENVDAYARPYADMLARVRKNGYPALSYDNFVMKDLEHPKKPVPSTNMFLDGEQQTVSVMGGAIEELTLQNHLANKLWETTLQAVVIKDPYSLWEPKEDDLRLYGIEADYQPLRWYFIVDISNGVADMFPEPGIAPPVEQLTQIRRGRSHQDMTGFGEPCRIIRRQLLPDTPACIALCEFTTASQSSWPIGMKKPPLKIDLPHVTVKGSANKFMANIWQTVKGNRAKTIYHTISFKAWFQPDDTIIKAECDAITDLNALSDVPAKDFWEYTRRFGGKEHHDWLAQYPALGRQVSDHQHVGERHDVLSRLDNVPFGYAAITGGPGSGKTSLAEDIVLAVVSEPCREAVVTRISPPIEPAGEPDDSGTQHGAQDGSISANQDKSDIAQVRLSTKELGVLTLRVRSWKCEMDNMFAPSDGEPILISIDEKSRTTPQDRRLAEHINRQVRMQFDKKSASRGATTISEYAKQIAREDPNTWVDYLDGYTQKFTDPESFLLNRARNEEYARELLIHVLMDKVDIVCCTPVAFAQMVDHTEIQMRFIVLDEAPRMTESMSLIPMSKCPQASFLLRKTSLLKRMEYSGAIQYRLKSNYRARGHAADFISQKFYDGQMNIVNKTDTPATTAITHYLAGKTGSYYPNIFIDVPEATEVRVGTSYTNPATARLAVSLAIQIYREGKILNAKDAEALQNGDNEINVRRGTILIITPYLSQKSDISFLLSRVSAAELPPGLAEVRTVDSSLSHSASVVIADVVRTGRRGFSDDPDRVAVMFSRAELATITIGRAKGIPERSRLGSYMKFLRDRNAFYSLGNMKSRPKWTEWCTRCLNPGHLAHACREGPSCTTCNATHATRYCPRATENTISEFAKEPITAEDGIVRDVFMSRGIDKEQGKRAAFRSKNCGSRKSR</sequence>
<feature type="compositionally biased region" description="Polar residues" evidence="5">
    <location>
        <begin position="611"/>
        <end position="626"/>
    </location>
</feature>
<dbReference type="GO" id="GO:0016787">
    <property type="term" value="F:hydrolase activity"/>
    <property type="evidence" value="ECO:0007669"/>
    <property type="project" value="UniProtKB-KW"/>
</dbReference>
<dbReference type="InterPro" id="IPR050534">
    <property type="entry name" value="Coronavir_polyprotein_1ab"/>
</dbReference>
<accession>A0A395RH72</accession>
<feature type="region of interest" description="Disordered" evidence="5">
    <location>
        <begin position="599"/>
        <end position="628"/>
    </location>
</feature>
<gene>
    <name evidence="7" type="ORF">FSPOR_11376</name>
</gene>
<evidence type="ECO:0000256" key="5">
    <source>
        <dbReference type="SAM" id="MobiDB-lite"/>
    </source>
</evidence>
<name>A0A395RH72_FUSSP</name>
<keyword evidence="8" id="KW-1185">Reference proteome</keyword>
<evidence type="ECO:0000313" key="8">
    <source>
        <dbReference type="Proteomes" id="UP000266152"/>
    </source>
</evidence>
<evidence type="ECO:0000256" key="4">
    <source>
        <dbReference type="ARBA" id="ARBA00022840"/>
    </source>
</evidence>
<dbReference type="GO" id="GO:0043139">
    <property type="term" value="F:5'-3' DNA helicase activity"/>
    <property type="evidence" value="ECO:0007669"/>
    <property type="project" value="TreeGrafter"/>
</dbReference>
<evidence type="ECO:0000313" key="7">
    <source>
        <dbReference type="EMBL" id="RGP59373.1"/>
    </source>
</evidence>
<dbReference type="PANTHER" id="PTHR43788">
    <property type="entry name" value="DNA2/NAM7 HELICASE FAMILY MEMBER"/>
    <property type="match status" value="1"/>
</dbReference>
<dbReference type="InterPro" id="IPR041679">
    <property type="entry name" value="DNA2/NAM7-like_C"/>
</dbReference>
<keyword evidence="4" id="KW-0067">ATP-binding</keyword>
<comment type="caution">
    <text evidence="7">The sequence shown here is derived from an EMBL/GenBank/DDBJ whole genome shotgun (WGS) entry which is preliminary data.</text>
</comment>
<feature type="domain" description="DNA2/NAM7 helicase-like C-terminal" evidence="6">
    <location>
        <begin position="816"/>
        <end position="1028"/>
    </location>
</feature>
<dbReference type="Gene3D" id="3.40.50.300">
    <property type="entry name" value="P-loop containing nucleotide triphosphate hydrolases"/>
    <property type="match status" value="2"/>
</dbReference>
<proteinExistence type="predicted"/>
<keyword evidence="2" id="KW-0378">Hydrolase</keyword>
<evidence type="ECO:0000256" key="1">
    <source>
        <dbReference type="ARBA" id="ARBA00022741"/>
    </source>
</evidence>
<dbReference type="GO" id="GO:0005524">
    <property type="term" value="F:ATP binding"/>
    <property type="evidence" value="ECO:0007669"/>
    <property type="project" value="UniProtKB-KW"/>
</dbReference>
<dbReference type="Proteomes" id="UP000266152">
    <property type="component" value="Unassembled WGS sequence"/>
</dbReference>
<protein>
    <submittedName>
        <fullName evidence="7">Mfs monocarboxylate transporter</fullName>
    </submittedName>
</protein>
<dbReference type="PANTHER" id="PTHR43788:SF8">
    <property type="entry name" value="DNA-BINDING PROTEIN SMUBP-2"/>
    <property type="match status" value="1"/>
</dbReference>
<evidence type="ECO:0000256" key="2">
    <source>
        <dbReference type="ARBA" id="ARBA00022801"/>
    </source>
</evidence>
<keyword evidence="1" id="KW-0547">Nucleotide-binding</keyword>
<reference evidence="7 8" key="1">
    <citation type="journal article" date="2018" name="PLoS Pathog.">
        <title>Evolution of structural diversity of trichothecenes, a family of toxins produced by plant pathogenic and entomopathogenic fungi.</title>
        <authorList>
            <person name="Proctor R.H."/>
            <person name="McCormick S.P."/>
            <person name="Kim H.S."/>
            <person name="Cardoza R.E."/>
            <person name="Stanley A.M."/>
            <person name="Lindo L."/>
            <person name="Kelly A."/>
            <person name="Brown D.W."/>
            <person name="Lee T."/>
            <person name="Vaughan M.M."/>
            <person name="Alexander N.J."/>
            <person name="Busman M."/>
            <person name="Gutierrez S."/>
        </authorList>
    </citation>
    <scope>NUCLEOTIDE SEQUENCE [LARGE SCALE GENOMIC DNA]</scope>
    <source>
        <strain evidence="7 8">NRRL 3299</strain>
    </source>
</reference>